<evidence type="ECO:0000313" key="2">
    <source>
        <dbReference type="Proteomes" id="UP000028547"/>
    </source>
</evidence>
<dbReference type="EMBL" id="JPMI01000022">
    <property type="protein sequence ID" value="KFA94217.1"/>
    <property type="molecule type" value="Genomic_DNA"/>
</dbReference>
<protein>
    <submittedName>
        <fullName evidence="1">Uncharacterized protein</fullName>
    </submittedName>
</protein>
<comment type="caution">
    <text evidence="1">The sequence shown here is derived from an EMBL/GenBank/DDBJ whole genome shotgun (WGS) entry which is preliminary data.</text>
</comment>
<gene>
    <name evidence="1" type="ORF">Q664_03910</name>
</gene>
<organism evidence="1 2">
    <name type="scientific">Archangium violaceum Cb vi76</name>
    <dbReference type="NCBI Taxonomy" id="1406225"/>
    <lineage>
        <taxon>Bacteria</taxon>
        <taxon>Pseudomonadati</taxon>
        <taxon>Myxococcota</taxon>
        <taxon>Myxococcia</taxon>
        <taxon>Myxococcales</taxon>
        <taxon>Cystobacterineae</taxon>
        <taxon>Archangiaceae</taxon>
        <taxon>Archangium</taxon>
    </lineage>
</organism>
<proteinExistence type="predicted"/>
<reference evidence="1 2" key="1">
    <citation type="submission" date="2014-07" db="EMBL/GenBank/DDBJ databases">
        <title>Draft Genome Sequence of Gephyronic Acid Producer, Cystobacter violaceus Strain Cb vi76.</title>
        <authorList>
            <person name="Stevens D.C."/>
            <person name="Young J."/>
            <person name="Carmichael R."/>
            <person name="Tan J."/>
            <person name="Taylor R.E."/>
        </authorList>
    </citation>
    <scope>NUCLEOTIDE SEQUENCE [LARGE SCALE GENOMIC DNA]</scope>
    <source>
        <strain evidence="1 2">Cb vi76</strain>
    </source>
</reference>
<dbReference type="AlphaFoldDB" id="A0A084T0I2"/>
<accession>A0A084T0I2</accession>
<dbReference type="Proteomes" id="UP000028547">
    <property type="component" value="Unassembled WGS sequence"/>
</dbReference>
<sequence>MSEKGCWGSVAVRSGGEGIGVGLEDGGGGGCGGGPEFFFPPLKKSLMLLPMAPKSGGAHCYRRS</sequence>
<evidence type="ECO:0000313" key="1">
    <source>
        <dbReference type="EMBL" id="KFA94217.1"/>
    </source>
</evidence>
<name>A0A084T0I2_9BACT</name>